<feature type="transmembrane region" description="Helical" evidence="2">
    <location>
        <begin position="314"/>
        <end position="336"/>
    </location>
</feature>
<feature type="coiled-coil region" evidence="1">
    <location>
        <begin position="253"/>
        <end position="312"/>
    </location>
</feature>
<proteinExistence type="predicted"/>
<feature type="transmembrane region" description="Helical" evidence="2">
    <location>
        <begin position="56"/>
        <end position="79"/>
    </location>
</feature>
<keyword evidence="2" id="KW-1133">Transmembrane helix</keyword>
<feature type="transmembrane region" description="Helical" evidence="2">
    <location>
        <begin position="21"/>
        <end position="44"/>
    </location>
</feature>
<comment type="caution">
    <text evidence="3">The sequence shown here is derived from an EMBL/GenBank/DDBJ whole genome shotgun (WGS) entry which is preliminary data.</text>
</comment>
<evidence type="ECO:0000313" key="4">
    <source>
        <dbReference type="Proteomes" id="UP000318405"/>
    </source>
</evidence>
<dbReference type="EMBL" id="VLTJ01000011">
    <property type="protein sequence ID" value="TSH97083.1"/>
    <property type="molecule type" value="Genomic_DNA"/>
</dbReference>
<protein>
    <submittedName>
        <fullName evidence="3">CAP-Gly protein</fullName>
    </submittedName>
</protein>
<dbReference type="Proteomes" id="UP000318405">
    <property type="component" value="Unassembled WGS sequence"/>
</dbReference>
<organism evidence="3 4">
    <name type="scientific">Verticiella sediminum</name>
    <dbReference type="NCBI Taxonomy" id="1247510"/>
    <lineage>
        <taxon>Bacteria</taxon>
        <taxon>Pseudomonadati</taxon>
        <taxon>Pseudomonadota</taxon>
        <taxon>Betaproteobacteria</taxon>
        <taxon>Burkholderiales</taxon>
        <taxon>Alcaligenaceae</taxon>
        <taxon>Verticiella</taxon>
    </lineage>
</organism>
<feature type="transmembrane region" description="Helical" evidence="2">
    <location>
        <begin position="91"/>
        <end position="113"/>
    </location>
</feature>
<dbReference type="OrthoDB" id="2154696at2"/>
<evidence type="ECO:0000313" key="3">
    <source>
        <dbReference type="EMBL" id="TSH97083.1"/>
    </source>
</evidence>
<keyword evidence="2" id="KW-0472">Membrane</keyword>
<keyword evidence="1" id="KW-0175">Coiled coil</keyword>
<gene>
    <name evidence="3" type="ORF">FOZ76_07105</name>
</gene>
<name>A0A556AVV2_9BURK</name>
<keyword evidence="2" id="KW-0812">Transmembrane</keyword>
<evidence type="ECO:0000256" key="1">
    <source>
        <dbReference type="SAM" id="Coils"/>
    </source>
</evidence>
<keyword evidence="4" id="KW-1185">Reference proteome</keyword>
<dbReference type="AlphaFoldDB" id="A0A556AVV2"/>
<sequence>MSVVLERFAVRRASWGSIFGGVVTVLAVSIALALLGAAIGFGMIEPLESDPMSGVGTTFTVSSAITLIVSLAAGGFVAGRLAGTTGASHGFLVWATALLVSTVISAMALGGALRIAGNAVGTIFSAAGTVASGLGNAAAGAAGGAGDLISRATDEIGEQMGGDEDLSPGERLEQVLRDTGVRELQPSYLRGELAAARRDVRRAVSDLADRPDQYAEIAKRLGDQLGERADGIVDNVDREAAVNALQANTEMPRDEAERAVDQAIASYREAVETVQQRLSNVQEDLDRLGQRIEAAQQRAREEADRAAAAASRSALWGFIALLIGALVSAGAGLAGARSRVAEVETIAYR</sequence>
<reference evidence="3 4" key="1">
    <citation type="submission" date="2019-07" db="EMBL/GenBank/DDBJ databases">
        <title>Qingshengfaniella alkalisoli gen. nov., sp. nov., isolated from saline soil.</title>
        <authorList>
            <person name="Xu L."/>
            <person name="Huang X.-X."/>
            <person name="Sun J.-Q."/>
        </authorList>
    </citation>
    <scope>NUCLEOTIDE SEQUENCE [LARGE SCALE GENOMIC DNA]</scope>
    <source>
        <strain evidence="3 4">DSM 27279</strain>
    </source>
</reference>
<accession>A0A556AVV2</accession>
<dbReference type="RefSeq" id="WP_143947450.1">
    <property type="nucleotide sequence ID" value="NZ_BAABMB010000002.1"/>
</dbReference>
<evidence type="ECO:0000256" key="2">
    <source>
        <dbReference type="SAM" id="Phobius"/>
    </source>
</evidence>